<evidence type="ECO:0000313" key="2">
    <source>
        <dbReference type="Proteomes" id="UP000789396"/>
    </source>
</evidence>
<dbReference type="Proteomes" id="UP000789396">
    <property type="component" value="Unassembled WGS sequence"/>
</dbReference>
<comment type="caution">
    <text evidence="1">The sequence shown here is derived from an EMBL/GenBank/DDBJ whole genome shotgun (WGS) entry which is preliminary data.</text>
</comment>
<organism evidence="1 2">
    <name type="scientific">Racocetra fulgida</name>
    <dbReference type="NCBI Taxonomy" id="60492"/>
    <lineage>
        <taxon>Eukaryota</taxon>
        <taxon>Fungi</taxon>
        <taxon>Fungi incertae sedis</taxon>
        <taxon>Mucoromycota</taxon>
        <taxon>Glomeromycotina</taxon>
        <taxon>Glomeromycetes</taxon>
        <taxon>Diversisporales</taxon>
        <taxon>Gigasporaceae</taxon>
        <taxon>Racocetra</taxon>
    </lineage>
</organism>
<name>A0A9N9F787_9GLOM</name>
<dbReference type="EMBL" id="CAJVPZ010002552">
    <property type="protein sequence ID" value="CAG8515276.1"/>
    <property type="molecule type" value="Genomic_DNA"/>
</dbReference>
<accession>A0A9N9F787</accession>
<protein>
    <submittedName>
        <fullName evidence="1">12051_t:CDS:1</fullName>
    </submittedName>
</protein>
<proteinExistence type="predicted"/>
<evidence type="ECO:0000313" key="1">
    <source>
        <dbReference type="EMBL" id="CAG8515276.1"/>
    </source>
</evidence>
<sequence>MQGIEEEFLITLIYKCYKDESEYDELFEHDADLWNAPIVRIPRPSISTKIQTSNFSEMEVCIEEQISSDEKNSSNMSFEETLEDIADSEKAAEISDDSLEKLLYSNTSSDPDDVQGATLDDALDKLRLDAIEAKVNFLKTLNETNQNFIEELSQLIPALDIFLNTSSQDSESDNFYIKIYDTVHLENGEILRASDSYQNKKWFSNVAVSAAEDQDQYESDEGIWD</sequence>
<dbReference type="OrthoDB" id="2388998at2759"/>
<keyword evidence="2" id="KW-1185">Reference proteome</keyword>
<dbReference type="AlphaFoldDB" id="A0A9N9F787"/>
<gene>
    <name evidence="1" type="ORF">RFULGI_LOCUS3089</name>
</gene>
<reference evidence="1" key="1">
    <citation type="submission" date="2021-06" db="EMBL/GenBank/DDBJ databases">
        <authorList>
            <person name="Kallberg Y."/>
            <person name="Tangrot J."/>
            <person name="Rosling A."/>
        </authorList>
    </citation>
    <scope>NUCLEOTIDE SEQUENCE</scope>
    <source>
        <strain evidence="1">IN212</strain>
    </source>
</reference>